<comment type="similarity">
    <text evidence="1">Belongs to the spermidine/spermine synthase family.</text>
</comment>
<feature type="domain" description="PABS" evidence="5">
    <location>
        <begin position="1"/>
        <end position="223"/>
    </location>
</feature>
<dbReference type="PANTHER" id="PTHR43317">
    <property type="entry name" value="THERMOSPERMINE SYNTHASE ACAULIS5"/>
    <property type="match status" value="1"/>
</dbReference>
<dbReference type="InterPro" id="IPR029063">
    <property type="entry name" value="SAM-dependent_MTases_sf"/>
</dbReference>
<dbReference type="GO" id="GO:0004766">
    <property type="term" value="F:spermidine synthase activity"/>
    <property type="evidence" value="ECO:0007669"/>
    <property type="project" value="UniProtKB-EC"/>
</dbReference>
<dbReference type="Gene3D" id="3.40.50.150">
    <property type="entry name" value="Vaccinia Virus protein VP39"/>
    <property type="match status" value="1"/>
</dbReference>
<evidence type="ECO:0000256" key="1">
    <source>
        <dbReference type="ARBA" id="ARBA00007867"/>
    </source>
</evidence>
<evidence type="ECO:0000313" key="7">
    <source>
        <dbReference type="Proteomes" id="UP000275137"/>
    </source>
</evidence>
<feature type="active site" description="Proton acceptor" evidence="4">
    <location>
        <position position="146"/>
    </location>
</feature>
<dbReference type="PROSITE" id="PS51006">
    <property type="entry name" value="PABS_2"/>
    <property type="match status" value="1"/>
</dbReference>
<comment type="caution">
    <text evidence="6">The sequence shown here is derived from an EMBL/GenBank/DDBJ whole genome shotgun (WGS) entry which is preliminary data.</text>
</comment>
<evidence type="ECO:0000256" key="3">
    <source>
        <dbReference type="ARBA" id="ARBA00023115"/>
    </source>
</evidence>
<dbReference type="EC" id="2.5.1.16" evidence="6"/>
<dbReference type="EMBL" id="RJVP01000001">
    <property type="protein sequence ID" value="ROH87925.1"/>
    <property type="molecule type" value="Genomic_DNA"/>
</dbReference>
<proteinExistence type="inferred from homology"/>
<evidence type="ECO:0000256" key="2">
    <source>
        <dbReference type="ARBA" id="ARBA00022679"/>
    </source>
</evidence>
<dbReference type="InterPro" id="IPR030374">
    <property type="entry name" value="PABS"/>
</dbReference>
<dbReference type="PANTHER" id="PTHR43317:SF1">
    <property type="entry name" value="THERMOSPERMINE SYNTHASE ACAULIS5"/>
    <property type="match status" value="1"/>
</dbReference>
<keyword evidence="3 4" id="KW-0620">Polyamine biosynthesis</keyword>
<evidence type="ECO:0000313" key="6">
    <source>
        <dbReference type="EMBL" id="ROH87925.1"/>
    </source>
</evidence>
<accession>A0A3N0V5H1</accession>
<evidence type="ECO:0000259" key="5">
    <source>
        <dbReference type="PROSITE" id="PS51006"/>
    </source>
</evidence>
<evidence type="ECO:0000256" key="4">
    <source>
        <dbReference type="PROSITE-ProRule" id="PRU00354"/>
    </source>
</evidence>
<dbReference type="CDD" id="cd02440">
    <property type="entry name" value="AdoMet_MTases"/>
    <property type="match status" value="1"/>
</dbReference>
<sequence length="269" mass="30246">MFSMGRRIHRDLRNKTADNDSVDVSELNGIRSLHLGTDTIQSSMRVKAPYDLELTYTRGMMMFLPFVDEVRDVLLIGLGGGSIAKFIYHYLPAMRTTAVEINPRVIATARSHFYLPDDDARLRVIEGDGIAHVMNNPNSCDVLMLDAFGSDGIAEAMCSQGFFDHCAAALTRNGVCMVNLWGSDPNFELYRQRIALSFEGRALVLPTGRPGNIVVMGFRQLPAELRWTSLRDRARTLQVLYKIEFVDFIEKLRDHNPGTAHRLQLGVEP</sequence>
<dbReference type="RefSeq" id="WP_123235918.1">
    <property type="nucleotide sequence ID" value="NZ_RJVP01000001.1"/>
</dbReference>
<protein>
    <submittedName>
        <fullName evidence="6">Polyamine aminopropyltransferase</fullName>
        <ecNumber evidence="6">2.5.1.16</ecNumber>
    </submittedName>
</protein>
<dbReference type="NCBIfam" id="NF003380">
    <property type="entry name" value="PRK04457.1"/>
    <property type="match status" value="1"/>
</dbReference>
<keyword evidence="7" id="KW-1185">Reference proteome</keyword>
<reference evidence="6 7" key="1">
    <citation type="submission" date="2018-10" db="EMBL/GenBank/DDBJ databases">
        <authorList>
            <person name="Chen W.-M."/>
        </authorList>
    </citation>
    <scope>NUCLEOTIDE SEQUENCE [LARGE SCALE GENOMIC DNA]</scope>
    <source>
        <strain evidence="6 7">H-5</strain>
    </source>
</reference>
<dbReference type="Pfam" id="PF01564">
    <property type="entry name" value="Spermine_synth"/>
    <property type="match status" value="1"/>
</dbReference>
<dbReference type="AlphaFoldDB" id="A0A3N0V5H1"/>
<gene>
    <name evidence="6" type="ORF">ED236_00035</name>
</gene>
<dbReference type="Proteomes" id="UP000275137">
    <property type="component" value="Unassembled WGS sequence"/>
</dbReference>
<name>A0A3N0V5H1_9PROT</name>
<dbReference type="SUPFAM" id="SSF53335">
    <property type="entry name" value="S-adenosyl-L-methionine-dependent methyltransferases"/>
    <property type="match status" value="1"/>
</dbReference>
<keyword evidence="2 4" id="KW-0808">Transferase</keyword>
<dbReference type="GO" id="GO:0006596">
    <property type="term" value="P:polyamine biosynthetic process"/>
    <property type="evidence" value="ECO:0007669"/>
    <property type="project" value="UniProtKB-UniRule"/>
</dbReference>
<organism evidence="6 7">
    <name type="scientific">Pseudomethylobacillus aquaticus</name>
    <dbReference type="NCBI Taxonomy" id="2676064"/>
    <lineage>
        <taxon>Bacteria</taxon>
        <taxon>Pseudomonadati</taxon>
        <taxon>Pseudomonadota</taxon>
        <taxon>Betaproteobacteria</taxon>
        <taxon>Nitrosomonadales</taxon>
        <taxon>Methylophilaceae</taxon>
        <taxon>Pseudomethylobacillus</taxon>
    </lineage>
</organism>